<accession>A0A6P1Q0A7</accession>
<dbReference type="Proteomes" id="UP000464053">
    <property type="component" value="Chromosome"/>
</dbReference>
<dbReference type="RefSeq" id="WP_160621695.1">
    <property type="nucleotide sequence ID" value="NZ_CP028271.1"/>
</dbReference>
<sequence length="1144" mass="121892">MTNSTSRQQLAAALSFSENTLLADAAPVDLAATLAAITSGGHAEAFTAPDSAVIINPVSGDNHISVGEHGEQTIISGYVNNGAPGDMVLVTLNDKTYTGTLDSNEMWFVSVPKSDMSAIADGKVVFNVEHTDGAGELHQQEGSFTLASDANVRYSPSLFINKVTGDDVLSAVERGGDLLISGWGRCIGEGYEIKVTLNGHTYTTKTTKDSRWIVTIPQEDLKYLPEGQLTIQASLGGTGHTAEAARQVTLTYGGADKETPVLTIDAISGDDNVIATEITSTFYVTGHAENIAPDSKVKLVIGDKVYKGIVTSDGVWSVEVKDLQALVNGGSTHATISYQDRDGNQFATTREIKTATGSIDSPRNPINFEFEAIAEDNEISGEERNQDLTIRGTFTSGEGVGVGETVYVTLNGKTYTTVVQQSADGNSDYYWQLDIPASDVAALELGSYTVVASLDATTDGNNQVVNSTQATTLTVVDKDIAINAISGDNQISVGEHGEQTIISGYANDGAPGETVLVTLNDKTYTGTLDNNNMWFVSVPKNDMSAIAGGKVVFNVEHTDAAGVHHQKEGTFTLVSPDVNVRYSPSLFIDKVTGDDVLSAVERGGDLLVSGWGRCIGEGYEIKVTLNGHTYTTKTTKDSRWIVTIPQQDLQDLPAGELVLLASVGRPGHTAEAARQVTLTHSGADKETPVLTIDAISGDDNVIATEITSTFYVTGHAENIAPDSKVKLVIGDKVYKGIVTSDGVWSVEIKDLHGLVNGGSAHATVSYEDRDGNQYATTREIKVATGKDQYRYPMHFEFEEIAGDNQLSGEERHQDLTIRGTFTSGEGQGVGETVYVTLNGKTYTTVVQRGAAGDNSDNYWQLDIPASDVAALTPGSYTVVASLDAAPRMGKQLVNSTQAKTITVVDTDSYIHPVSADNHISVNEHGEQAIISGYANDGAPRETVTLNDKIDTGTLDSVLHQNEGAFALASDINVNHSPSLFIDKVIGDDALSTVERGGDSTVEASVSDWLQWNGSQVTQTQVKINHVDENDMATLSQPVESQDIDVASLIGASALGLQNEQPTLTALIDRLTMVDESQQEIRVDNPASVSLAEIESIPAAPTEMWQNLAAVHQSASLSDITAQHPYVSENTLDDQLQQPHLQPLV</sequence>
<organism evidence="1 2">
    <name type="scientific">Mixta intestinalis</name>
    <dbReference type="NCBI Taxonomy" id="1615494"/>
    <lineage>
        <taxon>Bacteria</taxon>
        <taxon>Pseudomonadati</taxon>
        <taxon>Pseudomonadota</taxon>
        <taxon>Gammaproteobacteria</taxon>
        <taxon>Enterobacterales</taxon>
        <taxon>Erwiniaceae</taxon>
        <taxon>Mixta</taxon>
    </lineage>
</organism>
<dbReference type="EMBL" id="CP028271">
    <property type="protein sequence ID" value="QHM71752.1"/>
    <property type="molecule type" value="Genomic_DNA"/>
</dbReference>
<evidence type="ECO:0000313" key="2">
    <source>
        <dbReference type="Proteomes" id="UP000464053"/>
    </source>
</evidence>
<evidence type="ECO:0008006" key="3">
    <source>
        <dbReference type="Google" id="ProtNLM"/>
    </source>
</evidence>
<keyword evidence="2" id="KW-1185">Reference proteome</keyword>
<evidence type="ECO:0000313" key="1">
    <source>
        <dbReference type="EMBL" id="QHM71752.1"/>
    </source>
</evidence>
<dbReference type="KEGG" id="mint:C7M51_02044"/>
<proteinExistence type="predicted"/>
<reference evidence="1 2" key="1">
    <citation type="submission" date="2018-03" db="EMBL/GenBank/DDBJ databases">
        <title>Pantoea intestinalis SRCM103226 isolated form the mealworm.</title>
        <authorList>
            <person name="Jeong D.-Y."/>
            <person name="Kim J.W."/>
        </authorList>
    </citation>
    <scope>NUCLEOTIDE SEQUENCE [LARGE SCALE GENOMIC DNA]</scope>
    <source>
        <strain evidence="1 2">SRCM103226</strain>
    </source>
</reference>
<dbReference type="Gene3D" id="2.60.40.10">
    <property type="entry name" value="Immunoglobulins"/>
    <property type="match status" value="8"/>
</dbReference>
<protein>
    <recommendedName>
        <fullName evidence="3">Bacterial Ig-like domain-containing protein</fullName>
    </recommendedName>
</protein>
<gene>
    <name evidence="1" type="ORF">C7M51_02044</name>
</gene>
<dbReference type="InterPro" id="IPR013783">
    <property type="entry name" value="Ig-like_fold"/>
</dbReference>
<dbReference type="NCBIfam" id="NF033510">
    <property type="entry name" value="Ca_tandemer"/>
    <property type="match status" value="8"/>
</dbReference>
<dbReference type="AlphaFoldDB" id="A0A6P1Q0A7"/>
<dbReference type="OrthoDB" id="8481600at2"/>
<name>A0A6P1Q0A7_9GAMM</name>